<dbReference type="Pfam" id="PF18167">
    <property type="entry name" value="Sa_NUDIX"/>
    <property type="match status" value="1"/>
</dbReference>
<gene>
    <name evidence="3" type="ORF">ISU02_14130</name>
</gene>
<keyword evidence="1" id="KW-0812">Transmembrane</keyword>
<sequence length="243" mass="28554">MNRNILTIILSIFSGLLTALIIYSLKFIKENYGSINIALKALINYNKHIRFSMSYIFRIKIDTKYLLIKGKRIEQYQPVGGVYKIYNKEKLSQFNTRDDKEMPIDTTSRDDLRVRVPGKNVLKFLKWFHNRTDREISVHREFIEELVRPSFVTFSSFSEFKPVYICSKCTGIKYSKYMKCNELLHYDVFELTLTDCQKEEIFKVIERGTLELALVSEDQIERESLDLNGVSTKIGEHAKYLLS</sequence>
<accession>A0ABR9ZUW8</accession>
<dbReference type="RefSeq" id="WP_194702494.1">
    <property type="nucleotide sequence ID" value="NZ_JADKNH010000008.1"/>
</dbReference>
<dbReference type="Proteomes" id="UP000614200">
    <property type="component" value="Unassembled WGS sequence"/>
</dbReference>
<reference evidence="3 4" key="1">
    <citation type="submission" date="2020-11" db="EMBL/GenBank/DDBJ databases">
        <title>Fusibacter basophilias sp. nov.</title>
        <authorList>
            <person name="Qiu D."/>
        </authorList>
    </citation>
    <scope>NUCLEOTIDE SEQUENCE [LARGE SCALE GENOMIC DNA]</scope>
    <source>
        <strain evidence="3 4">Q10-2</strain>
    </source>
</reference>
<evidence type="ECO:0000256" key="1">
    <source>
        <dbReference type="SAM" id="Phobius"/>
    </source>
</evidence>
<dbReference type="InterPro" id="IPR040829">
    <property type="entry name" value="Cap16_NUDIX"/>
</dbReference>
<evidence type="ECO:0000313" key="4">
    <source>
        <dbReference type="Proteomes" id="UP000614200"/>
    </source>
</evidence>
<name>A0ABR9ZUW8_9FIRM</name>
<dbReference type="EMBL" id="JADKNH010000008">
    <property type="protein sequence ID" value="MBF4694257.1"/>
    <property type="molecule type" value="Genomic_DNA"/>
</dbReference>
<evidence type="ECO:0000259" key="2">
    <source>
        <dbReference type="Pfam" id="PF18167"/>
    </source>
</evidence>
<comment type="caution">
    <text evidence="3">The sequence shown here is derived from an EMBL/GenBank/DDBJ whole genome shotgun (WGS) entry which is preliminary data.</text>
</comment>
<protein>
    <recommendedName>
        <fullName evidence="2">CD-NTase-associated protein 16 NUDIX domain-containing protein</fullName>
    </recommendedName>
</protein>
<evidence type="ECO:0000313" key="3">
    <source>
        <dbReference type="EMBL" id="MBF4694257.1"/>
    </source>
</evidence>
<keyword evidence="1" id="KW-0472">Membrane</keyword>
<keyword evidence="4" id="KW-1185">Reference proteome</keyword>
<keyword evidence="1" id="KW-1133">Transmembrane helix</keyword>
<organism evidence="3 4">
    <name type="scientific">Fusibacter ferrireducens</name>
    <dbReference type="NCBI Taxonomy" id="2785058"/>
    <lineage>
        <taxon>Bacteria</taxon>
        <taxon>Bacillati</taxon>
        <taxon>Bacillota</taxon>
        <taxon>Clostridia</taxon>
        <taxon>Eubacteriales</taxon>
        <taxon>Eubacteriales Family XII. Incertae Sedis</taxon>
        <taxon>Fusibacter</taxon>
    </lineage>
</organism>
<proteinExistence type="predicted"/>
<feature type="domain" description="CD-NTase-associated protein 16 NUDIX" evidence="2">
    <location>
        <begin position="49"/>
        <end position="242"/>
    </location>
</feature>
<feature type="transmembrane region" description="Helical" evidence="1">
    <location>
        <begin position="6"/>
        <end position="25"/>
    </location>
</feature>